<dbReference type="EMBL" id="CAJPWZ010003256">
    <property type="protein sequence ID" value="CAG2254858.1"/>
    <property type="molecule type" value="Genomic_DNA"/>
</dbReference>
<protein>
    <submittedName>
        <fullName evidence="1">Uncharacterized protein</fullName>
    </submittedName>
</protein>
<gene>
    <name evidence="1" type="ORF">MEDL_66374</name>
</gene>
<organism evidence="1 2">
    <name type="scientific">Mytilus edulis</name>
    <name type="common">Blue mussel</name>
    <dbReference type="NCBI Taxonomy" id="6550"/>
    <lineage>
        <taxon>Eukaryota</taxon>
        <taxon>Metazoa</taxon>
        <taxon>Spiralia</taxon>
        <taxon>Lophotrochozoa</taxon>
        <taxon>Mollusca</taxon>
        <taxon>Bivalvia</taxon>
        <taxon>Autobranchia</taxon>
        <taxon>Pteriomorphia</taxon>
        <taxon>Mytilida</taxon>
        <taxon>Mytiloidea</taxon>
        <taxon>Mytilidae</taxon>
        <taxon>Mytilinae</taxon>
        <taxon>Mytilus</taxon>
    </lineage>
</organism>
<dbReference type="AlphaFoldDB" id="A0A8S3VAV0"/>
<sequence>MMGKCDNESEPPAKQNKDDNNVFIYNSKRCKFKNFVMSKLMVLANNVNELFRNEVVEEATEVLLAEVATVEEGVEVQALFKKLPERRKSTEVLDTSNEMKGDLERWVANVSTELRHISHGSPQIVIQTDASLLGWGGILSDNEIGGRWTDEESKIT</sequence>
<dbReference type="Proteomes" id="UP000683360">
    <property type="component" value="Unassembled WGS sequence"/>
</dbReference>
<name>A0A8S3VAV0_MYTED</name>
<reference evidence="1" key="1">
    <citation type="submission" date="2021-03" db="EMBL/GenBank/DDBJ databases">
        <authorList>
            <person name="Bekaert M."/>
        </authorList>
    </citation>
    <scope>NUCLEOTIDE SEQUENCE</scope>
</reference>
<dbReference type="OrthoDB" id="6135106at2759"/>
<comment type="caution">
    <text evidence="1">The sequence shown here is derived from an EMBL/GenBank/DDBJ whole genome shotgun (WGS) entry which is preliminary data.</text>
</comment>
<accession>A0A8S3VAV0</accession>
<evidence type="ECO:0000313" key="2">
    <source>
        <dbReference type="Proteomes" id="UP000683360"/>
    </source>
</evidence>
<proteinExistence type="predicted"/>
<evidence type="ECO:0000313" key="1">
    <source>
        <dbReference type="EMBL" id="CAG2254858.1"/>
    </source>
</evidence>
<keyword evidence="2" id="KW-1185">Reference proteome</keyword>